<geneLocation type="plasmid" evidence="2 3">
    <name>megaplasmid</name>
</geneLocation>
<feature type="region of interest" description="Disordered" evidence="1">
    <location>
        <begin position="1"/>
        <end position="25"/>
    </location>
</feature>
<sequence>METPEDVPSARRPAASPERGGGRSEEHYRLLDVPELVSGPVVWRSVARAFGDGGVFLLVPDRLQASGVAFRDASALLGSGRFETRHPFLLFRHVDAGVGLVFLWNTVGGLVAETHEEGSEGAAALLDVMAGALLRHGSPLAAPPSRTAVRTDRLHPRSQAAAEAVSQVLPGIHLAMLEADRVVPGPEPDGGCYLPEIDDGLHALCLAAWRRLGGRAARDAHIVPVVVGPEVLSAPEEDLLRMAMDAAAFGAASVIGDPAAKVIDFAPGPATGRGPSYAVVCGLLRNMRGSGVCDGLQRLYDLPLDAPERVWWQAAFPGVHLALLQEEIDAACEEEADCLPCPVDLATLSRSVGRAAARVLEEVLRPRAETCRRREGATAGGSGGVH</sequence>
<keyword evidence="2" id="KW-0614">Plasmid</keyword>
<dbReference type="Proteomes" id="UP000009081">
    <property type="component" value="Plasmid megaplasmid"/>
</dbReference>
<evidence type="ECO:0000256" key="1">
    <source>
        <dbReference type="SAM" id="MobiDB-lite"/>
    </source>
</evidence>
<dbReference type="EMBL" id="CP001511">
    <property type="protein sequence ID" value="ACS43792.1"/>
    <property type="molecule type" value="Genomic_DNA"/>
</dbReference>
<dbReference type="AlphaFoldDB" id="C5B5R0"/>
<evidence type="ECO:0000313" key="2">
    <source>
        <dbReference type="EMBL" id="ACS43792.1"/>
    </source>
</evidence>
<reference evidence="2 3" key="1">
    <citation type="journal article" date="2009" name="PLoS ONE">
        <title>Methylobacterium genome sequences: a reference blueprint to investigate microbial metabolism of C1 compounds from natural and industrial sources.</title>
        <authorList>
            <person name="Vuilleumier S."/>
            <person name="Chistoserdova L."/>
            <person name="Lee M.-C."/>
            <person name="Bringel F."/>
            <person name="Lajus A."/>
            <person name="Zhou Y."/>
            <person name="Gourion B."/>
            <person name="Barbe V."/>
            <person name="Chang J."/>
            <person name="Cruveiller S."/>
            <person name="Dossat C."/>
            <person name="Gillett W."/>
            <person name="Gruffaz C."/>
            <person name="Haugen E."/>
            <person name="Hourcade E."/>
            <person name="Levy R."/>
            <person name="Mangenot S."/>
            <person name="Muller E."/>
            <person name="Nadalig T."/>
            <person name="Pagni M."/>
            <person name="Penny C."/>
            <person name="Peyraud R."/>
            <person name="Robinson D.G."/>
            <person name="Roche D."/>
            <person name="Rouy Z."/>
            <person name="Saenampechek C."/>
            <person name="Salvignol G."/>
            <person name="Vallenet D."/>
            <person name="Wu Z."/>
            <person name="Marx C.J."/>
            <person name="Vorholt J.A."/>
            <person name="Olson M.V."/>
            <person name="Kaul R."/>
            <person name="Weissenbach J."/>
            <person name="Medigue C."/>
            <person name="Lidstrom M.E."/>
        </authorList>
    </citation>
    <scope>NUCLEOTIDE SEQUENCE [LARGE SCALE GENOMIC DNA]</scope>
    <source>
        <strain evidence="3">ATCC 14718 / DSM 1338 / JCM 2805 / NCIMB 9133 / AM1</strain>
    </source>
</reference>
<organism evidence="2 3">
    <name type="scientific">Methylorubrum extorquens (strain ATCC 14718 / DSM 1338 / JCM 2805 / NCIMB 9133 / AM1)</name>
    <name type="common">Methylobacterium extorquens</name>
    <dbReference type="NCBI Taxonomy" id="272630"/>
    <lineage>
        <taxon>Bacteria</taxon>
        <taxon>Pseudomonadati</taxon>
        <taxon>Pseudomonadota</taxon>
        <taxon>Alphaproteobacteria</taxon>
        <taxon>Hyphomicrobiales</taxon>
        <taxon>Methylobacteriaceae</taxon>
        <taxon>Methylorubrum</taxon>
    </lineage>
</organism>
<gene>
    <name evidence="2" type="ordered locus">MexAM1_META2p0998</name>
</gene>
<proteinExistence type="predicted"/>
<dbReference type="KEGG" id="mea:Mex_2p0998"/>
<keyword evidence="3" id="KW-1185">Reference proteome</keyword>
<dbReference type="HOGENOM" id="CLU_715336_0_0_5"/>
<accession>C5B5R0</accession>
<protein>
    <submittedName>
        <fullName evidence="2">Uncharacterized protein</fullName>
    </submittedName>
</protein>
<name>C5B5R0_METEA</name>
<evidence type="ECO:0000313" key="3">
    <source>
        <dbReference type="Proteomes" id="UP000009081"/>
    </source>
</evidence>
<dbReference type="RefSeq" id="WP_003597023.1">
    <property type="nucleotide sequence ID" value="NC_012811.1"/>
</dbReference>